<organism evidence="1 2">
    <name type="scientific">Vermiconidia calcicola</name>
    <dbReference type="NCBI Taxonomy" id="1690605"/>
    <lineage>
        <taxon>Eukaryota</taxon>
        <taxon>Fungi</taxon>
        <taxon>Dikarya</taxon>
        <taxon>Ascomycota</taxon>
        <taxon>Pezizomycotina</taxon>
        <taxon>Dothideomycetes</taxon>
        <taxon>Dothideomycetidae</taxon>
        <taxon>Mycosphaerellales</taxon>
        <taxon>Extremaceae</taxon>
        <taxon>Vermiconidia</taxon>
    </lineage>
</organism>
<dbReference type="Proteomes" id="UP001281147">
    <property type="component" value="Unassembled WGS sequence"/>
</dbReference>
<dbReference type="EMBL" id="JAUTXU010000021">
    <property type="protein sequence ID" value="KAK3720566.1"/>
    <property type="molecule type" value="Genomic_DNA"/>
</dbReference>
<accession>A0ACC3NPG5</accession>
<sequence length="221" mass="21276">MTSRTSTINHSSTSLEGITGATTPSTFVSTGVAPSATVAALLTQSDTTVTGLQVPGTTGVLVVDGTTLTGGEDAITLDNGNFISAGFNGLEDATTTANYQAITVNGSGTASTQSGGTASGVTTSVSTTFGNVPTAGFPFDWTPDSIGALECSVMVGKVISLTAYKGTQQTPGNSSPTGGASGGSETGTAASASSSAAGPKIGAGKTMALLGALGGMLAYGL</sequence>
<evidence type="ECO:0000313" key="1">
    <source>
        <dbReference type="EMBL" id="KAK3720566.1"/>
    </source>
</evidence>
<comment type="caution">
    <text evidence="1">The sequence shown here is derived from an EMBL/GenBank/DDBJ whole genome shotgun (WGS) entry which is preliminary data.</text>
</comment>
<protein>
    <submittedName>
        <fullName evidence="1">Uncharacterized protein</fullName>
    </submittedName>
</protein>
<keyword evidence="2" id="KW-1185">Reference proteome</keyword>
<reference evidence="1" key="1">
    <citation type="submission" date="2023-07" db="EMBL/GenBank/DDBJ databases">
        <title>Black Yeasts Isolated from many extreme environments.</title>
        <authorList>
            <person name="Coleine C."/>
            <person name="Stajich J.E."/>
            <person name="Selbmann L."/>
        </authorList>
    </citation>
    <scope>NUCLEOTIDE SEQUENCE</scope>
    <source>
        <strain evidence="1">CCFEE 5714</strain>
    </source>
</reference>
<name>A0ACC3NPG5_9PEZI</name>
<proteinExistence type="predicted"/>
<evidence type="ECO:0000313" key="2">
    <source>
        <dbReference type="Proteomes" id="UP001281147"/>
    </source>
</evidence>
<gene>
    <name evidence="1" type="ORF">LTR37_003615</name>
</gene>